<feature type="compositionally biased region" description="Polar residues" evidence="1">
    <location>
        <begin position="128"/>
        <end position="137"/>
    </location>
</feature>
<reference evidence="2" key="1">
    <citation type="journal article" date="2020" name="Phytopathology">
        <title>Genome Sequence Resources of Colletotrichum truncatum, C. plurivorum, C. musicola, and C. sojae: Four Species Pathogenic to Soybean (Glycine max).</title>
        <authorList>
            <person name="Rogerio F."/>
            <person name="Boufleur T.R."/>
            <person name="Ciampi-Guillardi M."/>
            <person name="Sukno S.A."/>
            <person name="Thon M.R."/>
            <person name="Massola Junior N.S."/>
            <person name="Baroncelli R."/>
        </authorList>
    </citation>
    <scope>NUCLEOTIDE SEQUENCE</scope>
    <source>
        <strain evidence="2">LFN0074</strain>
    </source>
</reference>
<feature type="compositionally biased region" description="Basic and acidic residues" evidence="1">
    <location>
        <begin position="118"/>
        <end position="127"/>
    </location>
</feature>
<sequence length="137" mass="14326">MTQISHQDLGRPFRALFALCALSAPAGRRVDMDSLVVELPYLMNLSPPWNASVGLSSLPAIFAGSVADASATGAELRSSVSRSEHVTGLGAGLDIQGRAGRPALPGCAVRPGCSVRPGQKDVEEKADQTNNSARRWG</sequence>
<organism evidence="2 3">
    <name type="scientific">Colletotrichum musicola</name>
    <dbReference type="NCBI Taxonomy" id="2175873"/>
    <lineage>
        <taxon>Eukaryota</taxon>
        <taxon>Fungi</taxon>
        <taxon>Dikarya</taxon>
        <taxon>Ascomycota</taxon>
        <taxon>Pezizomycotina</taxon>
        <taxon>Sordariomycetes</taxon>
        <taxon>Hypocreomycetidae</taxon>
        <taxon>Glomerellales</taxon>
        <taxon>Glomerellaceae</taxon>
        <taxon>Colletotrichum</taxon>
        <taxon>Colletotrichum orchidearum species complex</taxon>
    </lineage>
</organism>
<dbReference type="EMBL" id="WIGM01000053">
    <property type="protein sequence ID" value="KAF6843005.1"/>
    <property type="molecule type" value="Genomic_DNA"/>
</dbReference>
<name>A0A8H6NV34_9PEZI</name>
<dbReference type="AlphaFoldDB" id="A0A8H6NV34"/>
<proteinExistence type="predicted"/>
<keyword evidence="3" id="KW-1185">Reference proteome</keyword>
<comment type="caution">
    <text evidence="2">The sequence shown here is derived from an EMBL/GenBank/DDBJ whole genome shotgun (WGS) entry which is preliminary data.</text>
</comment>
<evidence type="ECO:0000313" key="3">
    <source>
        <dbReference type="Proteomes" id="UP000639643"/>
    </source>
</evidence>
<accession>A0A8H6NV34</accession>
<gene>
    <name evidence="2" type="ORF">CMUS01_02501</name>
</gene>
<evidence type="ECO:0000256" key="1">
    <source>
        <dbReference type="SAM" id="MobiDB-lite"/>
    </source>
</evidence>
<feature type="region of interest" description="Disordered" evidence="1">
    <location>
        <begin position="112"/>
        <end position="137"/>
    </location>
</feature>
<evidence type="ECO:0000313" key="2">
    <source>
        <dbReference type="EMBL" id="KAF6843005.1"/>
    </source>
</evidence>
<protein>
    <submittedName>
        <fullName evidence="2">Uncharacterized protein</fullName>
    </submittedName>
</protein>
<dbReference type="Proteomes" id="UP000639643">
    <property type="component" value="Unassembled WGS sequence"/>
</dbReference>